<feature type="signal peptide" evidence="1">
    <location>
        <begin position="1"/>
        <end position="23"/>
    </location>
</feature>
<dbReference type="Proteomes" id="UP000501812">
    <property type="component" value="Chromosome"/>
</dbReference>
<evidence type="ECO:0000313" key="2">
    <source>
        <dbReference type="EMBL" id="QJE98333.1"/>
    </source>
</evidence>
<dbReference type="RefSeq" id="WP_169456792.1">
    <property type="nucleotide sequence ID" value="NZ_CP051774.1"/>
</dbReference>
<protein>
    <recommendedName>
        <fullName evidence="4">DUF4402 domain-containing protein</fullName>
    </recommendedName>
</protein>
<keyword evidence="3" id="KW-1185">Reference proteome</keyword>
<name>A0A858RQX7_9BACT</name>
<organism evidence="2 3">
    <name type="scientific">Luteolibacter luteus</name>
    <dbReference type="NCBI Taxonomy" id="2728835"/>
    <lineage>
        <taxon>Bacteria</taxon>
        <taxon>Pseudomonadati</taxon>
        <taxon>Verrucomicrobiota</taxon>
        <taxon>Verrucomicrobiia</taxon>
        <taxon>Verrucomicrobiales</taxon>
        <taxon>Verrucomicrobiaceae</taxon>
        <taxon>Luteolibacter</taxon>
    </lineage>
</organism>
<evidence type="ECO:0008006" key="4">
    <source>
        <dbReference type="Google" id="ProtNLM"/>
    </source>
</evidence>
<dbReference type="EMBL" id="CP051774">
    <property type="protein sequence ID" value="QJE98333.1"/>
    <property type="molecule type" value="Genomic_DNA"/>
</dbReference>
<accession>A0A858RQX7</accession>
<evidence type="ECO:0000256" key="1">
    <source>
        <dbReference type="SAM" id="SignalP"/>
    </source>
</evidence>
<reference evidence="2 3" key="1">
    <citation type="submission" date="2020-04" db="EMBL/GenBank/DDBJ databases">
        <title>Luteolibacter sp. G-1-1-1 isolated from soil.</title>
        <authorList>
            <person name="Dahal R.H."/>
        </authorList>
    </citation>
    <scope>NUCLEOTIDE SEQUENCE [LARGE SCALE GENOMIC DNA]</scope>
    <source>
        <strain evidence="2 3">G-1-1-1</strain>
    </source>
</reference>
<sequence length="158" mass="16786">MRTIVLQLFAICALFIPFHQVEAAKAPKPPAVFGQFPVGKTFTFTVTSKLSSATVGTQVIDPAPVPKGVPSFVVGQQVTFTIGKKGELKGPGFSILYNADGVTANTYVNKPKKGASPTVATVHKNLTTGEPTAVSLSFFTFKIAKRIPTVNTVTYVLQ</sequence>
<gene>
    <name evidence="2" type="ORF">HHL09_21960</name>
</gene>
<proteinExistence type="predicted"/>
<dbReference type="KEGG" id="luo:HHL09_21960"/>
<dbReference type="AlphaFoldDB" id="A0A858RQX7"/>
<feature type="chain" id="PRO_5032299344" description="DUF4402 domain-containing protein" evidence="1">
    <location>
        <begin position="24"/>
        <end position="158"/>
    </location>
</feature>
<evidence type="ECO:0000313" key="3">
    <source>
        <dbReference type="Proteomes" id="UP000501812"/>
    </source>
</evidence>
<keyword evidence="1" id="KW-0732">Signal</keyword>